<dbReference type="Proteomes" id="UP000053664">
    <property type="component" value="Unassembled WGS sequence"/>
</dbReference>
<proteinExistence type="inferred from homology"/>
<evidence type="ECO:0000256" key="2">
    <source>
        <dbReference type="SAM" id="MobiDB-lite"/>
    </source>
</evidence>
<evidence type="ECO:0000313" key="5">
    <source>
        <dbReference type="Proteomes" id="UP000053664"/>
    </source>
</evidence>
<dbReference type="InterPro" id="IPR007129">
    <property type="entry name" value="Ubiqinol_cyt_c_chaperone_CPB3"/>
</dbReference>
<sequence length="245" mass="27127">MTRLASSSASSQALGALVHLRPSATTAARLATSARSTDASRPAPRSNPSKTPASHTAPLLHRSQLSPSAPPALPKKSYSPFTVSVVKGLAKLMGYNSLSSTAIRVTSDLYDRCAERAHVERNFWYGDCALPQTYQTWFQITNLHIYLLLVRFRALPRDEARTYSQELINHFFIDAESRMRDRFGVQTSRLVKGYMRDMHQQHRGSILSFDEGLVGGDVRMAQALWRNIWGAGWGTSGACPTSRAT</sequence>
<dbReference type="InterPro" id="IPR021150">
    <property type="entry name" value="Ubiq_cyt_c_chap"/>
</dbReference>
<comment type="similarity">
    <text evidence="1">Belongs to the CBP3 family.</text>
</comment>
<dbReference type="OrthoDB" id="10253878at2759"/>
<dbReference type="AlphaFoldDB" id="A0A061H7U0"/>
<dbReference type="EMBL" id="KE361636">
    <property type="protein sequence ID" value="EPQ28070.1"/>
    <property type="molecule type" value="Genomic_DNA"/>
</dbReference>
<name>A0A061H7U0_9BASI</name>
<dbReference type="Pfam" id="PF03981">
    <property type="entry name" value="Ubiq_cyt_C_chap"/>
    <property type="match status" value="1"/>
</dbReference>
<accession>A0A061H7U0</accession>
<dbReference type="GO" id="GO:0005739">
    <property type="term" value="C:mitochondrion"/>
    <property type="evidence" value="ECO:0007669"/>
    <property type="project" value="TreeGrafter"/>
</dbReference>
<feature type="domain" description="Ubiquinol-cytochrome c chaperone" evidence="3">
    <location>
        <begin position="127"/>
        <end position="231"/>
    </location>
</feature>
<dbReference type="GO" id="GO:0034551">
    <property type="term" value="P:mitochondrial respiratory chain complex III assembly"/>
    <property type="evidence" value="ECO:0007669"/>
    <property type="project" value="TreeGrafter"/>
</dbReference>
<dbReference type="PANTHER" id="PTHR12184:SF1">
    <property type="entry name" value="UBIQUINOL-CYTOCHROME-C REDUCTASE COMPLEX ASSEMBLY FACTOR 1"/>
    <property type="match status" value="1"/>
</dbReference>
<feature type="region of interest" description="Disordered" evidence="2">
    <location>
        <begin position="26"/>
        <end position="74"/>
    </location>
</feature>
<dbReference type="eggNOG" id="KOG2873">
    <property type="taxonomic scope" value="Eukaryota"/>
</dbReference>
<organism evidence="4 5">
    <name type="scientific">Pseudozyma flocculosa PF-1</name>
    <dbReference type="NCBI Taxonomy" id="1277687"/>
    <lineage>
        <taxon>Eukaryota</taxon>
        <taxon>Fungi</taxon>
        <taxon>Dikarya</taxon>
        <taxon>Basidiomycota</taxon>
        <taxon>Ustilaginomycotina</taxon>
        <taxon>Ustilaginomycetes</taxon>
        <taxon>Ustilaginales</taxon>
        <taxon>Ustilaginaceae</taxon>
        <taxon>Pseudozyma</taxon>
    </lineage>
</organism>
<dbReference type="PANTHER" id="PTHR12184">
    <property type="entry name" value="UBIQUINOL-CYTOCHROME C REDUCTASE COMPLEX ASSEMBLY FACTOR 1 FAMILY MEMBER"/>
    <property type="match status" value="1"/>
</dbReference>
<reference evidence="4 5" key="1">
    <citation type="journal article" date="2013" name="Plant Cell">
        <title>The transition from a phytopathogenic smut ancestor to an anamorphic biocontrol agent deciphered by comparative whole-genome analysis.</title>
        <authorList>
            <person name="Lefebvre F."/>
            <person name="Joly D.L."/>
            <person name="Labbe C."/>
            <person name="Teichmann B."/>
            <person name="Linning R."/>
            <person name="Belzile F."/>
            <person name="Bakkeren G."/>
            <person name="Belanger R.R."/>
        </authorList>
    </citation>
    <scope>NUCLEOTIDE SEQUENCE [LARGE SCALE GENOMIC DNA]</scope>
    <source>
        <strain evidence="4 5">PF-1</strain>
    </source>
</reference>
<dbReference type="HOGENOM" id="CLU_1134000_0_0_1"/>
<dbReference type="GeneID" id="19318502"/>
<dbReference type="RefSeq" id="XP_007880114.1">
    <property type="nucleotide sequence ID" value="XM_007881923.1"/>
</dbReference>
<protein>
    <recommendedName>
        <fullName evidence="3">Ubiquinol-cytochrome c chaperone domain-containing protein</fullName>
    </recommendedName>
</protein>
<evidence type="ECO:0000256" key="1">
    <source>
        <dbReference type="ARBA" id="ARBA00006407"/>
    </source>
</evidence>
<evidence type="ECO:0000259" key="3">
    <source>
        <dbReference type="Pfam" id="PF03981"/>
    </source>
</evidence>
<evidence type="ECO:0000313" key="4">
    <source>
        <dbReference type="EMBL" id="EPQ28070.1"/>
    </source>
</evidence>
<feature type="compositionally biased region" description="Low complexity" evidence="2">
    <location>
        <begin position="26"/>
        <end position="46"/>
    </location>
</feature>
<gene>
    <name evidence="4" type="ORF">PFL1_04397</name>
</gene>
<dbReference type="KEGG" id="pfp:PFL1_04397"/>